<sequence length="85" mass="9521">MSLWPPLPNVQNYCKTKTFSLFFSSLSSMSSMSLLSTVSTSFPLSMVDIAYAFTIVDATPVSSMSPHLHLHLHRHLCLCFHRSSN</sequence>
<dbReference type="PaxDb" id="3708-A0A078G4N5"/>
<evidence type="ECO:0000313" key="2">
    <source>
        <dbReference type="Proteomes" id="UP000028999"/>
    </source>
</evidence>
<name>A0A078G4N5_BRANA</name>
<keyword evidence="2" id="KW-1185">Reference proteome</keyword>
<reference evidence="1 2" key="1">
    <citation type="journal article" date="2014" name="Science">
        <title>Plant genetics. Early allopolyploid evolution in the post-Neolithic Brassica napus oilseed genome.</title>
        <authorList>
            <person name="Chalhoub B."/>
            <person name="Denoeud F."/>
            <person name="Liu S."/>
            <person name="Parkin I.A."/>
            <person name="Tang H."/>
            <person name="Wang X."/>
            <person name="Chiquet J."/>
            <person name="Belcram H."/>
            <person name="Tong C."/>
            <person name="Samans B."/>
            <person name="Correa M."/>
            <person name="Da Silva C."/>
            <person name="Just J."/>
            <person name="Falentin C."/>
            <person name="Koh C.S."/>
            <person name="Le Clainche I."/>
            <person name="Bernard M."/>
            <person name="Bento P."/>
            <person name="Noel B."/>
            <person name="Labadie K."/>
            <person name="Alberti A."/>
            <person name="Charles M."/>
            <person name="Arnaud D."/>
            <person name="Guo H."/>
            <person name="Daviaud C."/>
            <person name="Alamery S."/>
            <person name="Jabbari K."/>
            <person name="Zhao M."/>
            <person name="Edger P.P."/>
            <person name="Chelaifa H."/>
            <person name="Tack D."/>
            <person name="Lassalle G."/>
            <person name="Mestiri I."/>
            <person name="Schnel N."/>
            <person name="Le Paslier M.C."/>
            <person name="Fan G."/>
            <person name="Renault V."/>
            <person name="Bayer P.E."/>
            <person name="Golicz A.A."/>
            <person name="Manoli S."/>
            <person name="Lee T.H."/>
            <person name="Thi V.H."/>
            <person name="Chalabi S."/>
            <person name="Hu Q."/>
            <person name="Fan C."/>
            <person name="Tollenaere R."/>
            <person name="Lu Y."/>
            <person name="Battail C."/>
            <person name="Shen J."/>
            <person name="Sidebottom C.H."/>
            <person name="Wang X."/>
            <person name="Canaguier A."/>
            <person name="Chauveau A."/>
            <person name="Berard A."/>
            <person name="Deniot G."/>
            <person name="Guan M."/>
            <person name="Liu Z."/>
            <person name="Sun F."/>
            <person name="Lim Y.P."/>
            <person name="Lyons E."/>
            <person name="Town C.D."/>
            <person name="Bancroft I."/>
            <person name="Wang X."/>
            <person name="Meng J."/>
            <person name="Ma J."/>
            <person name="Pires J.C."/>
            <person name="King G.J."/>
            <person name="Brunel D."/>
            <person name="Delourme R."/>
            <person name="Renard M."/>
            <person name="Aury J.M."/>
            <person name="Adams K.L."/>
            <person name="Batley J."/>
            <person name="Snowdon R.J."/>
            <person name="Tost J."/>
            <person name="Edwards D."/>
            <person name="Zhou Y."/>
            <person name="Hua W."/>
            <person name="Sharpe A.G."/>
            <person name="Paterson A.H."/>
            <person name="Guan C."/>
            <person name="Wincker P."/>
        </authorList>
    </citation>
    <scope>NUCLEOTIDE SEQUENCE [LARGE SCALE GENOMIC DNA]</scope>
    <source>
        <strain evidence="2">cv. Darmor-bzh</strain>
    </source>
</reference>
<dbReference type="Gramene" id="CDY19927">
    <property type="protein sequence ID" value="CDY19927"/>
    <property type="gene ID" value="GSBRNA2T00009727001"/>
</dbReference>
<organism evidence="1 2">
    <name type="scientific">Brassica napus</name>
    <name type="common">Rape</name>
    <dbReference type="NCBI Taxonomy" id="3708"/>
    <lineage>
        <taxon>Eukaryota</taxon>
        <taxon>Viridiplantae</taxon>
        <taxon>Streptophyta</taxon>
        <taxon>Embryophyta</taxon>
        <taxon>Tracheophyta</taxon>
        <taxon>Spermatophyta</taxon>
        <taxon>Magnoliopsida</taxon>
        <taxon>eudicotyledons</taxon>
        <taxon>Gunneridae</taxon>
        <taxon>Pentapetalae</taxon>
        <taxon>rosids</taxon>
        <taxon>malvids</taxon>
        <taxon>Brassicales</taxon>
        <taxon>Brassicaceae</taxon>
        <taxon>Brassiceae</taxon>
        <taxon>Brassica</taxon>
    </lineage>
</organism>
<accession>A0A078G4N5</accession>
<dbReference type="EMBL" id="LK032101">
    <property type="protein sequence ID" value="CDY19927.1"/>
    <property type="molecule type" value="Genomic_DNA"/>
</dbReference>
<dbReference type="Proteomes" id="UP000028999">
    <property type="component" value="Unassembled WGS sequence"/>
</dbReference>
<gene>
    <name evidence="1" type="primary">BnaC09g31930D</name>
    <name evidence="1" type="ORF">GSBRNA2T00009727001</name>
</gene>
<protein>
    <submittedName>
        <fullName evidence="1">BnaC09g31930D protein</fullName>
    </submittedName>
</protein>
<dbReference type="AlphaFoldDB" id="A0A078G4N5"/>
<evidence type="ECO:0000313" key="1">
    <source>
        <dbReference type="EMBL" id="CDY19927.1"/>
    </source>
</evidence>
<proteinExistence type="predicted"/>